<dbReference type="SUPFAM" id="SSF53383">
    <property type="entry name" value="PLP-dependent transferases"/>
    <property type="match status" value="1"/>
</dbReference>
<keyword evidence="8" id="KW-1185">Reference proteome</keyword>
<dbReference type="Proteomes" id="UP000186246">
    <property type="component" value="Unassembled WGS sequence"/>
</dbReference>
<dbReference type="GO" id="GO:0016829">
    <property type="term" value="F:lyase activity"/>
    <property type="evidence" value="ECO:0007669"/>
    <property type="project" value="InterPro"/>
</dbReference>
<comment type="cofactor">
    <cofactor evidence="1">
        <name>pyridoxal 5'-phosphate</name>
        <dbReference type="ChEBI" id="CHEBI:597326"/>
    </cofactor>
</comment>
<reference evidence="5 8" key="1">
    <citation type="submission" date="2016-11" db="EMBL/GenBank/DDBJ databases">
        <title>Whole genomes of Flavobacteriaceae.</title>
        <authorList>
            <person name="Stine C."/>
            <person name="Li C."/>
            <person name="Tadesse D."/>
        </authorList>
    </citation>
    <scope>NUCLEOTIDE SEQUENCE [LARGE SCALE GENOMIC DNA]</scope>
    <source>
        <strain evidence="5 8">DSM 21068</strain>
    </source>
</reference>
<dbReference type="GO" id="GO:0006520">
    <property type="term" value="P:amino acid metabolic process"/>
    <property type="evidence" value="ECO:0007669"/>
    <property type="project" value="InterPro"/>
</dbReference>
<evidence type="ECO:0000313" key="7">
    <source>
        <dbReference type="Proteomes" id="UP000186246"/>
    </source>
</evidence>
<accession>A0A1N7LUS9</accession>
<organism evidence="6 7">
    <name type="scientific">Chryseobacterium piscicola</name>
    <dbReference type="NCBI Taxonomy" id="551459"/>
    <lineage>
        <taxon>Bacteria</taxon>
        <taxon>Pseudomonadati</taxon>
        <taxon>Bacteroidota</taxon>
        <taxon>Flavobacteriia</taxon>
        <taxon>Flavobacteriales</taxon>
        <taxon>Weeksellaceae</taxon>
        <taxon>Chryseobacterium group</taxon>
        <taxon>Chryseobacterium</taxon>
    </lineage>
</organism>
<dbReference type="Pfam" id="PF01212">
    <property type="entry name" value="Beta_elim_lyase"/>
    <property type="match status" value="1"/>
</dbReference>
<dbReference type="InterPro" id="IPR015421">
    <property type="entry name" value="PyrdxlP-dep_Trfase_major"/>
</dbReference>
<dbReference type="InterPro" id="IPR015424">
    <property type="entry name" value="PyrdxlP-dep_Trfase"/>
</dbReference>
<reference evidence="7" key="3">
    <citation type="submission" date="2017-01" db="EMBL/GenBank/DDBJ databases">
        <authorList>
            <person name="Varghese N."/>
            <person name="Submissions S."/>
        </authorList>
    </citation>
    <scope>NUCLEOTIDE SEQUENCE [LARGE SCALE GENOMIC DNA]</scope>
    <source>
        <strain evidence="7">DSM 21068</strain>
    </source>
</reference>
<dbReference type="EMBL" id="FTOJ01000003">
    <property type="protein sequence ID" value="SIS77524.1"/>
    <property type="molecule type" value="Genomic_DNA"/>
</dbReference>
<proteinExistence type="inferred from homology"/>
<dbReference type="AlphaFoldDB" id="A0A1N7LUS9"/>
<dbReference type="OrthoDB" id="9774495at2"/>
<evidence type="ECO:0000256" key="2">
    <source>
        <dbReference type="ARBA" id="ARBA00006966"/>
    </source>
</evidence>
<evidence type="ECO:0000313" key="8">
    <source>
        <dbReference type="Proteomes" id="UP000238314"/>
    </source>
</evidence>
<dbReference type="Proteomes" id="UP000238314">
    <property type="component" value="Unassembled WGS sequence"/>
</dbReference>
<keyword evidence="3" id="KW-0663">Pyridoxal phosphate</keyword>
<evidence type="ECO:0000256" key="3">
    <source>
        <dbReference type="ARBA" id="ARBA00022898"/>
    </source>
</evidence>
<name>A0A1N7LUS9_9FLAO</name>
<feature type="domain" description="Aromatic amino acid beta-eliminating lyase/threonine aldolase" evidence="4">
    <location>
        <begin position="31"/>
        <end position="226"/>
    </location>
</feature>
<sequence>MKISFKNDYSEGAHPDILQALVNYNEDQQPGYGEDFYSLKAKEIIKKKLNSEKSEIYFVSGGTQANLIVISSILKPYQAVIAATTGHILNNETGAIEATGHKILGVETADGKLRPSDIVQILENHKNIPHQVMPKLVYISNSTELGTIYKAEELQLLSKFCKDNNLYLFMDGARLAQALTSEINDLKFDQIADLTDVFYIGGTKNGALIGEGIVINNPDLQQDFAFNIKQKGALLAKGRLLGIQFLELFKDNLYFELGENANIQAMKIKKVMTENGIQFLSDTSTNQIFPILENTIIQKLSENFEFYVWQKIDEEKSAIRIITSWNTKNYVVEEFTKRLKDFFLK</sequence>
<dbReference type="STRING" id="551459.SAMN05421796_103102"/>
<evidence type="ECO:0000313" key="6">
    <source>
        <dbReference type="EMBL" id="SIS77524.1"/>
    </source>
</evidence>
<evidence type="ECO:0000259" key="4">
    <source>
        <dbReference type="Pfam" id="PF01212"/>
    </source>
</evidence>
<reference evidence="6" key="2">
    <citation type="submission" date="2017-01" db="EMBL/GenBank/DDBJ databases">
        <authorList>
            <person name="Mah S.A."/>
            <person name="Swanson W.J."/>
            <person name="Moy G.W."/>
            <person name="Vacquier V.D."/>
        </authorList>
    </citation>
    <scope>NUCLEOTIDE SEQUENCE [LARGE SCALE GENOMIC DNA]</scope>
    <source>
        <strain evidence="6">DSM 21068</strain>
    </source>
</reference>
<dbReference type="EMBL" id="MUGO01000018">
    <property type="protein sequence ID" value="PQA91766.1"/>
    <property type="molecule type" value="Genomic_DNA"/>
</dbReference>
<dbReference type="PANTHER" id="PTHR48097:SF5">
    <property type="entry name" value="LOW SPECIFICITY L-THREONINE ALDOLASE"/>
    <property type="match status" value="1"/>
</dbReference>
<dbReference type="Gene3D" id="3.40.640.10">
    <property type="entry name" value="Type I PLP-dependent aspartate aminotransferase-like (Major domain)"/>
    <property type="match status" value="1"/>
</dbReference>
<evidence type="ECO:0000256" key="1">
    <source>
        <dbReference type="ARBA" id="ARBA00001933"/>
    </source>
</evidence>
<dbReference type="RefSeq" id="WP_076451016.1">
    <property type="nucleotide sequence ID" value="NZ_FTOJ01000003.1"/>
</dbReference>
<dbReference type="Gene3D" id="3.90.1150.10">
    <property type="entry name" value="Aspartate Aminotransferase, domain 1"/>
    <property type="match status" value="1"/>
</dbReference>
<comment type="similarity">
    <text evidence="2">Belongs to the threonine aldolase family.</text>
</comment>
<dbReference type="InterPro" id="IPR001597">
    <property type="entry name" value="ArAA_b-elim_lyase/Thr_aldolase"/>
</dbReference>
<protein>
    <submittedName>
        <fullName evidence="5 6">Threonine aldolase</fullName>
    </submittedName>
</protein>
<gene>
    <name evidence="5" type="ORF">B0A70_11765</name>
    <name evidence="6" type="ORF">SAMN05421796_103102</name>
</gene>
<dbReference type="PANTHER" id="PTHR48097">
    <property type="entry name" value="L-THREONINE ALDOLASE-RELATED"/>
    <property type="match status" value="1"/>
</dbReference>
<dbReference type="InterPro" id="IPR015422">
    <property type="entry name" value="PyrdxlP-dep_Trfase_small"/>
</dbReference>
<evidence type="ECO:0000313" key="5">
    <source>
        <dbReference type="EMBL" id="PQA91766.1"/>
    </source>
</evidence>